<evidence type="ECO:0000313" key="11">
    <source>
        <dbReference type="EMBL" id="RUO18074.1"/>
    </source>
</evidence>
<gene>
    <name evidence="11" type="ORF">CWE06_11915</name>
</gene>
<dbReference type="GO" id="GO:0015628">
    <property type="term" value="P:protein secretion by the type II secretion system"/>
    <property type="evidence" value="ECO:0007669"/>
    <property type="project" value="TreeGrafter"/>
</dbReference>
<dbReference type="AlphaFoldDB" id="A0A432VPN5"/>
<reference evidence="11 12" key="1">
    <citation type="journal article" date="2011" name="Front. Microbiol.">
        <title>Genomic signatures of strain selection and enhancement in Bacillus atrophaeus var. globigii, a historical biowarfare simulant.</title>
        <authorList>
            <person name="Gibbons H.S."/>
            <person name="Broomall S.M."/>
            <person name="McNew L.A."/>
            <person name="Daligault H."/>
            <person name="Chapman C."/>
            <person name="Bruce D."/>
            <person name="Karavis M."/>
            <person name="Krepps M."/>
            <person name="McGregor P.A."/>
            <person name="Hong C."/>
            <person name="Park K.H."/>
            <person name="Akmal A."/>
            <person name="Feldman A."/>
            <person name="Lin J.S."/>
            <person name="Chang W.E."/>
            <person name="Higgs B.W."/>
            <person name="Demirev P."/>
            <person name="Lindquist J."/>
            <person name="Liem A."/>
            <person name="Fochler E."/>
            <person name="Read T.D."/>
            <person name="Tapia R."/>
            <person name="Johnson S."/>
            <person name="Bishop-Lilly K.A."/>
            <person name="Detter C."/>
            <person name="Han C."/>
            <person name="Sozhamannan S."/>
            <person name="Rosenzweig C.N."/>
            <person name="Skowronski E.W."/>
        </authorList>
    </citation>
    <scope>NUCLEOTIDE SEQUENCE [LARGE SCALE GENOMIC DNA]</scope>
    <source>
        <strain evidence="11 12">AK5</strain>
    </source>
</reference>
<keyword evidence="12" id="KW-1185">Reference proteome</keyword>
<keyword evidence="3" id="KW-1003">Cell membrane</keyword>
<dbReference type="PANTHER" id="PTHR30012">
    <property type="entry name" value="GENERAL SECRETION PATHWAY PROTEIN"/>
    <property type="match status" value="1"/>
</dbReference>
<dbReference type="InterPro" id="IPR018076">
    <property type="entry name" value="T2SS_GspF_dom"/>
</dbReference>
<feature type="domain" description="Type II secretion system protein GspF" evidence="10">
    <location>
        <begin position="79"/>
        <end position="202"/>
    </location>
</feature>
<keyword evidence="7 9" id="KW-0472">Membrane</keyword>
<evidence type="ECO:0000256" key="3">
    <source>
        <dbReference type="ARBA" id="ARBA00022475"/>
    </source>
</evidence>
<feature type="domain" description="Type II secretion system protein GspF" evidence="10">
    <location>
        <begin position="282"/>
        <end position="404"/>
    </location>
</feature>
<dbReference type="OrthoDB" id="9805682at2"/>
<keyword evidence="6 9" id="KW-1133">Transmembrane helix</keyword>
<accession>A0A432VPN5</accession>
<dbReference type="InterPro" id="IPR042094">
    <property type="entry name" value="T2SS_GspF_sf"/>
</dbReference>
<comment type="subcellular location">
    <subcellularLocation>
        <location evidence="1">Cell inner membrane</location>
        <topology evidence="1">Multi-pass membrane protein</topology>
    </subcellularLocation>
</comment>
<evidence type="ECO:0000256" key="7">
    <source>
        <dbReference type="ARBA" id="ARBA00023136"/>
    </source>
</evidence>
<evidence type="ECO:0000256" key="1">
    <source>
        <dbReference type="ARBA" id="ARBA00004429"/>
    </source>
</evidence>
<feature type="region of interest" description="Disordered" evidence="8">
    <location>
        <begin position="1"/>
        <end position="20"/>
    </location>
</feature>
<proteinExistence type="inferred from homology"/>
<feature type="transmembrane region" description="Helical" evidence="9">
    <location>
        <begin position="181"/>
        <end position="201"/>
    </location>
</feature>
<evidence type="ECO:0000256" key="8">
    <source>
        <dbReference type="SAM" id="MobiDB-lite"/>
    </source>
</evidence>
<dbReference type="PANTHER" id="PTHR30012:SF4">
    <property type="entry name" value="MSHA BIOGENESIS PROTEIN MSHG"/>
    <property type="match status" value="1"/>
</dbReference>
<organism evidence="11 12">
    <name type="scientific">Aliidiomarina haloalkalitolerans</name>
    <dbReference type="NCBI Taxonomy" id="859059"/>
    <lineage>
        <taxon>Bacteria</taxon>
        <taxon>Pseudomonadati</taxon>
        <taxon>Pseudomonadota</taxon>
        <taxon>Gammaproteobacteria</taxon>
        <taxon>Alteromonadales</taxon>
        <taxon>Idiomarinaceae</taxon>
        <taxon>Aliidiomarina</taxon>
    </lineage>
</organism>
<dbReference type="PRINTS" id="PR00812">
    <property type="entry name" value="BCTERIALGSPF"/>
</dbReference>
<name>A0A432VPN5_9GAMM</name>
<dbReference type="GO" id="GO:0005886">
    <property type="term" value="C:plasma membrane"/>
    <property type="evidence" value="ECO:0007669"/>
    <property type="project" value="UniProtKB-SubCell"/>
</dbReference>
<evidence type="ECO:0000259" key="10">
    <source>
        <dbReference type="Pfam" id="PF00482"/>
    </source>
</evidence>
<evidence type="ECO:0000256" key="6">
    <source>
        <dbReference type="ARBA" id="ARBA00022989"/>
    </source>
</evidence>
<evidence type="ECO:0000313" key="12">
    <source>
        <dbReference type="Proteomes" id="UP000288212"/>
    </source>
</evidence>
<sequence length="413" mass="46272">MPQFKYKGRDKEGKPLSGTQSAVNERAIATALLAQGITPLQIVELGDQEETAEKKSGALDIDLRELLSRSVPLTDVIMFIRQMYSLTKAGVPMIRAIEGLADNATNRRLGKALHDVAQQLERGRTLSSAMADHPNCFPKLLIAVVHVGENTGRLDESFLQVGQYLERELETRKRIKAATRYPIFVIFFLVAAMAILNIFVIPQFASMFSRAGVELPGVTLFLLATSNFFVNYWWVMIVLAAITVAIVFRILQIPKFREAWDRRKLKLPLIGSVIERSMLSQFARSFSVMLDAGVPLTQSLGLVSETIDNAYMSRRVREMRRGIERGESLTRVSRASDLFTPLVLQMIMVGEETGSLDQLLAEAGDYYEREVDYDLKNLTTWIEPILISGVAAMVLVLALGIFLPMWDMMGLYS</sequence>
<dbReference type="Proteomes" id="UP000288212">
    <property type="component" value="Unassembled WGS sequence"/>
</dbReference>
<feature type="transmembrane region" description="Helical" evidence="9">
    <location>
        <begin position="385"/>
        <end position="406"/>
    </location>
</feature>
<comment type="caution">
    <text evidence="11">The sequence shown here is derived from an EMBL/GenBank/DDBJ whole genome shotgun (WGS) entry which is preliminary data.</text>
</comment>
<evidence type="ECO:0000256" key="2">
    <source>
        <dbReference type="ARBA" id="ARBA00005745"/>
    </source>
</evidence>
<comment type="similarity">
    <text evidence="2">Belongs to the GSP F family.</text>
</comment>
<feature type="transmembrane region" description="Helical" evidence="9">
    <location>
        <begin position="232"/>
        <end position="251"/>
    </location>
</feature>
<dbReference type="EMBL" id="PIPI01000012">
    <property type="protein sequence ID" value="RUO18074.1"/>
    <property type="molecule type" value="Genomic_DNA"/>
</dbReference>
<dbReference type="Gene3D" id="1.20.81.30">
    <property type="entry name" value="Type II secretion system (T2SS), domain F"/>
    <property type="match status" value="2"/>
</dbReference>
<keyword evidence="4" id="KW-0997">Cell inner membrane</keyword>
<dbReference type="Pfam" id="PF00482">
    <property type="entry name" value="T2SSF"/>
    <property type="match status" value="2"/>
</dbReference>
<dbReference type="InterPro" id="IPR003004">
    <property type="entry name" value="GspF/PilC"/>
</dbReference>
<evidence type="ECO:0000256" key="9">
    <source>
        <dbReference type="SAM" id="Phobius"/>
    </source>
</evidence>
<keyword evidence="5 9" id="KW-0812">Transmembrane</keyword>
<dbReference type="RefSeq" id="WP_126794573.1">
    <property type="nucleotide sequence ID" value="NZ_PIPI01000012.1"/>
</dbReference>
<evidence type="ECO:0000256" key="4">
    <source>
        <dbReference type="ARBA" id="ARBA00022519"/>
    </source>
</evidence>
<dbReference type="FunFam" id="1.20.81.30:FF:000001">
    <property type="entry name" value="Type II secretion system protein F"/>
    <property type="match status" value="2"/>
</dbReference>
<protein>
    <submittedName>
        <fullName evidence="11">MSHA biogenesis protein MshG</fullName>
    </submittedName>
</protein>
<evidence type="ECO:0000256" key="5">
    <source>
        <dbReference type="ARBA" id="ARBA00022692"/>
    </source>
</evidence>